<keyword evidence="6" id="KW-1185">Reference proteome</keyword>
<dbReference type="Pfam" id="PF09712">
    <property type="entry name" value="PHA_synth_III_E"/>
    <property type="match status" value="1"/>
</dbReference>
<protein>
    <recommendedName>
        <fullName evidence="2">Poly(3-hydroxyalkanoate) polymerase subunit PhaE</fullName>
    </recommendedName>
</protein>
<evidence type="ECO:0000256" key="4">
    <source>
        <dbReference type="SAM" id="Coils"/>
    </source>
</evidence>
<proteinExistence type="predicted"/>
<accession>A0ABD5TXI3</accession>
<evidence type="ECO:0000313" key="5">
    <source>
        <dbReference type="EMBL" id="MFC6823555.1"/>
    </source>
</evidence>
<dbReference type="RefSeq" id="WP_379691998.1">
    <property type="nucleotide sequence ID" value="NZ_JBHSXH010000004.1"/>
</dbReference>
<sequence length="185" mass="21046">MSEEYATAGTEQDWTRFVEETNESFADAFERNAEAQAKFVESWFDAVEESSATDADAWSDGIEGYARAYEVWMEAAEEHLERTIDSVEGEDVDTEEIRDIWLNAANEAFKEVMRTTAFAATTGEAVQNVLEFRQEVDEMSETTLHALGFATKSDVQEVGERLVELERRQHSVEKKLDRIIDSVEP</sequence>
<reference evidence="5 6" key="1">
    <citation type="journal article" date="2019" name="Int. J. Syst. Evol. Microbiol.">
        <title>The Global Catalogue of Microorganisms (GCM) 10K type strain sequencing project: providing services to taxonomists for standard genome sequencing and annotation.</title>
        <authorList>
            <consortium name="The Broad Institute Genomics Platform"/>
            <consortium name="The Broad Institute Genome Sequencing Center for Infectious Disease"/>
            <person name="Wu L."/>
            <person name="Ma J."/>
        </authorList>
    </citation>
    <scope>NUCLEOTIDE SEQUENCE [LARGE SCALE GENOMIC DNA]</scope>
    <source>
        <strain evidence="5 6">YIM 94188</strain>
    </source>
</reference>
<dbReference type="GO" id="GO:0042619">
    <property type="term" value="P:poly-hydroxybutyrate biosynthetic process"/>
    <property type="evidence" value="ECO:0007669"/>
    <property type="project" value="UniProtKB-KW"/>
</dbReference>
<comment type="caution">
    <text evidence="5">The sequence shown here is derived from an EMBL/GenBank/DDBJ whole genome shotgun (WGS) entry which is preliminary data.</text>
</comment>
<keyword evidence="4" id="KW-0175">Coiled coil</keyword>
<evidence type="ECO:0000256" key="3">
    <source>
        <dbReference type="ARBA" id="ARBA00022752"/>
    </source>
</evidence>
<gene>
    <name evidence="5" type="ORF">ACFQEV_00845</name>
</gene>
<evidence type="ECO:0000313" key="6">
    <source>
        <dbReference type="Proteomes" id="UP001596408"/>
    </source>
</evidence>
<keyword evidence="3" id="KW-0583">PHB biosynthesis</keyword>
<evidence type="ECO:0000256" key="1">
    <source>
        <dbReference type="ARBA" id="ARBA00004683"/>
    </source>
</evidence>
<dbReference type="EMBL" id="JBHSXH010000004">
    <property type="protein sequence ID" value="MFC6823555.1"/>
    <property type="molecule type" value="Genomic_DNA"/>
</dbReference>
<dbReference type="AlphaFoldDB" id="A0ABD5TXI3"/>
<evidence type="ECO:0000256" key="2">
    <source>
        <dbReference type="ARBA" id="ARBA00019066"/>
    </source>
</evidence>
<comment type="pathway">
    <text evidence="1">Biopolymer metabolism; poly-(R)-3-hydroxybutanoate biosynthesis.</text>
</comment>
<dbReference type="InterPro" id="IPR010123">
    <property type="entry name" value="PHA_synth_III_E"/>
</dbReference>
<organism evidence="5 6">
    <name type="scientific">Halopelagius fulvigenes</name>
    <dbReference type="NCBI Taxonomy" id="1198324"/>
    <lineage>
        <taxon>Archaea</taxon>
        <taxon>Methanobacteriati</taxon>
        <taxon>Methanobacteriota</taxon>
        <taxon>Stenosarchaea group</taxon>
        <taxon>Halobacteria</taxon>
        <taxon>Halobacteriales</taxon>
        <taxon>Haloferacaceae</taxon>
    </lineage>
</organism>
<dbReference type="Proteomes" id="UP001596408">
    <property type="component" value="Unassembled WGS sequence"/>
</dbReference>
<feature type="coiled-coil region" evidence="4">
    <location>
        <begin position="155"/>
        <end position="182"/>
    </location>
</feature>
<name>A0ABD5TXI3_9EURY</name>